<evidence type="ECO:0000256" key="5">
    <source>
        <dbReference type="ARBA" id="ARBA00022553"/>
    </source>
</evidence>
<dbReference type="EC" id="2.7.13.3" evidence="3"/>
<evidence type="ECO:0000256" key="6">
    <source>
        <dbReference type="ARBA" id="ARBA00022679"/>
    </source>
</evidence>
<dbReference type="InterPro" id="IPR013767">
    <property type="entry name" value="PAS_fold"/>
</dbReference>
<keyword evidence="17" id="KW-1185">Reference proteome</keyword>
<dbReference type="PANTHER" id="PTHR45453">
    <property type="entry name" value="PHOSPHATE REGULON SENSOR PROTEIN PHOR"/>
    <property type="match status" value="1"/>
</dbReference>
<dbReference type="PANTHER" id="PTHR45453:SF1">
    <property type="entry name" value="PHOSPHATE REGULON SENSOR PROTEIN PHOR"/>
    <property type="match status" value="1"/>
</dbReference>
<keyword evidence="12" id="KW-1133">Transmembrane helix</keyword>
<evidence type="ECO:0000256" key="11">
    <source>
        <dbReference type="ARBA" id="ARBA00023136"/>
    </source>
</evidence>
<keyword evidence="9" id="KW-0067">ATP-binding</keyword>
<dbReference type="InterPro" id="IPR050351">
    <property type="entry name" value="BphY/WalK/GraS-like"/>
</dbReference>
<evidence type="ECO:0000256" key="8">
    <source>
        <dbReference type="ARBA" id="ARBA00022777"/>
    </source>
</evidence>
<dbReference type="Pfam" id="PF16736">
    <property type="entry name" value="sCache_like"/>
    <property type="match status" value="1"/>
</dbReference>
<dbReference type="Gene3D" id="3.30.565.10">
    <property type="entry name" value="Histidine kinase-like ATPase, C-terminal domain"/>
    <property type="match status" value="1"/>
</dbReference>
<gene>
    <name evidence="16" type="ORF">LSG31_04015</name>
</gene>
<evidence type="ECO:0000256" key="10">
    <source>
        <dbReference type="ARBA" id="ARBA00023012"/>
    </source>
</evidence>
<keyword evidence="10" id="KW-0902">Two-component regulatory system</keyword>
<evidence type="ECO:0000256" key="3">
    <source>
        <dbReference type="ARBA" id="ARBA00012438"/>
    </source>
</evidence>
<feature type="transmembrane region" description="Helical" evidence="12">
    <location>
        <begin position="12"/>
        <end position="32"/>
    </location>
</feature>
<organism evidence="16 17">
    <name type="scientific">Fodinisporobacter ferrooxydans</name>
    <dbReference type="NCBI Taxonomy" id="2901836"/>
    <lineage>
        <taxon>Bacteria</taxon>
        <taxon>Bacillati</taxon>
        <taxon>Bacillota</taxon>
        <taxon>Bacilli</taxon>
        <taxon>Bacillales</taxon>
        <taxon>Alicyclobacillaceae</taxon>
        <taxon>Fodinisporobacter</taxon>
    </lineage>
</organism>
<evidence type="ECO:0000256" key="2">
    <source>
        <dbReference type="ARBA" id="ARBA00004651"/>
    </source>
</evidence>
<dbReference type="InterPro" id="IPR036890">
    <property type="entry name" value="HATPase_C_sf"/>
</dbReference>
<dbReference type="CDD" id="cd00082">
    <property type="entry name" value="HisKA"/>
    <property type="match status" value="1"/>
</dbReference>
<sequence>MIRGIRSKVMFTYIVVILIALGIFGIYVMQFLESMYMDTVKDHLRQEALFISSAITPEDKSDSLTKLVQRLKNKTNEDVTILDANGNVMNSTYPVQMDGENHAKNPEVVEAKSHSYGSAIRFVPKSNVEALYVAVPIRIDGHINGYVQISTPVDAIHLQLQRLTERVGLGAFVVAVLAIFMTWRVAYVIAKPIEDITNVAKEVAEGNLSKRVRYRGKGELATLAQAVNHMAARLSEQLETVTYEKTKLESILSSMVAGVIVVDRSGRITYANESAANMFGYSVVFLNNKWHWEVGHNYGMSSLVDDAILYARHHKQEIHFHVPSDRTVEVNITPILDVYQNVIAAVVVLHDVSEWRRMERMRSEFVANVSHELRTPVTAVKGFAETLLDGALNDPETAKAFITIINDESERMTRLIADLLDLSRIESKQTILDKVTINLEQLIEDTVYKLEHHAQRAGIALAYRGVLGRASSDTSLESDVCVHVDPDRISQVLINLISNAIAYTGEGGSIEVWIEEQPDTYTVHVKDTGIGIPESDIPRLFERFYRVDKTRSRKSGGTGLGLAIVKHIVEAHKGKVHVYSVYGKGSDFSFTLPRV</sequence>
<accession>A0ABY4CQE6</accession>
<keyword evidence="12" id="KW-0812">Transmembrane</keyword>
<dbReference type="InterPro" id="IPR003594">
    <property type="entry name" value="HATPase_dom"/>
</dbReference>
<dbReference type="InterPro" id="IPR003661">
    <property type="entry name" value="HisK_dim/P_dom"/>
</dbReference>
<keyword evidence="7" id="KW-0547">Nucleotide-binding</keyword>
<dbReference type="Gene3D" id="6.10.340.10">
    <property type="match status" value="1"/>
</dbReference>
<evidence type="ECO:0000256" key="7">
    <source>
        <dbReference type="ARBA" id="ARBA00022741"/>
    </source>
</evidence>
<dbReference type="InterPro" id="IPR005467">
    <property type="entry name" value="His_kinase_dom"/>
</dbReference>
<evidence type="ECO:0000256" key="9">
    <source>
        <dbReference type="ARBA" id="ARBA00022840"/>
    </source>
</evidence>
<dbReference type="SUPFAM" id="SSF158472">
    <property type="entry name" value="HAMP domain-like"/>
    <property type="match status" value="1"/>
</dbReference>
<reference evidence="16" key="1">
    <citation type="submission" date="2021-12" db="EMBL/GenBank/DDBJ databases">
        <title>Alicyclobacillaceae gen. nov., sp. nov., isolated from chalcocite enrichment system.</title>
        <authorList>
            <person name="Jiang Z."/>
        </authorList>
    </citation>
    <scope>NUCLEOTIDE SEQUENCE</scope>
    <source>
        <strain evidence="16">MYW30-H2</strain>
    </source>
</reference>
<dbReference type="SUPFAM" id="SSF55785">
    <property type="entry name" value="PYP-like sensor domain (PAS domain)"/>
    <property type="match status" value="1"/>
</dbReference>
<evidence type="ECO:0000256" key="1">
    <source>
        <dbReference type="ARBA" id="ARBA00000085"/>
    </source>
</evidence>
<dbReference type="PROSITE" id="PS50112">
    <property type="entry name" value="PAS"/>
    <property type="match status" value="1"/>
</dbReference>
<dbReference type="InterPro" id="IPR035965">
    <property type="entry name" value="PAS-like_dom_sf"/>
</dbReference>
<dbReference type="Pfam" id="PF00989">
    <property type="entry name" value="PAS"/>
    <property type="match status" value="1"/>
</dbReference>
<dbReference type="InterPro" id="IPR003660">
    <property type="entry name" value="HAMP_dom"/>
</dbReference>
<dbReference type="NCBIfam" id="TIGR00229">
    <property type="entry name" value="sensory_box"/>
    <property type="match status" value="1"/>
</dbReference>
<feature type="domain" description="Histidine kinase" evidence="13">
    <location>
        <begin position="368"/>
        <end position="595"/>
    </location>
</feature>
<dbReference type="RefSeq" id="WP_347438122.1">
    <property type="nucleotide sequence ID" value="NZ_CP089291.1"/>
</dbReference>
<dbReference type="NCBIfam" id="NF046044">
    <property type="entry name" value="PnpS"/>
    <property type="match status" value="1"/>
</dbReference>
<keyword evidence="6" id="KW-0808">Transferase</keyword>
<dbReference type="SUPFAM" id="SSF55874">
    <property type="entry name" value="ATPase domain of HSP90 chaperone/DNA topoisomerase II/histidine kinase"/>
    <property type="match status" value="1"/>
</dbReference>
<feature type="domain" description="PAS" evidence="14">
    <location>
        <begin position="244"/>
        <end position="282"/>
    </location>
</feature>
<dbReference type="SMART" id="SM00304">
    <property type="entry name" value="HAMP"/>
    <property type="match status" value="1"/>
</dbReference>
<keyword evidence="4" id="KW-1003">Cell membrane</keyword>
<dbReference type="InterPro" id="IPR004358">
    <property type="entry name" value="Sig_transdc_His_kin-like_C"/>
</dbReference>
<keyword evidence="11 12" id="KW-0472">Membrane</keyword>
<dbReference type="Gene3D" id="3.30.450.20">
    <property type="entry name" value="PAS domain"/>
    <property type="match status" value="2"/>
</dbReference>
<dbReference type="EMBL" id="CP089291">
    <property type="protein sequence ID" value="UOF91428.1"/>
    <property type="molecule type" value="Genomic_DNA"/>
</dbReference>
<dbReference type="Pfam" id="PF00512">
    <property type="entry name" value="HisKA"/>
    <property type="match status" value="1"/>
</dbReference>
<dbReference type="InterPro" id="IPR036097">
    <property type="entry name" value="HisK_dim/P_sf"/>
</dbReference>
<dbReference type="CDD" id="cd00130">
    <property type="entry name" value="PAS"/>
    <property type="match status" value="1"/>
</dbReference>
<evidence type="ECO:0000256" key="4">
    <source>
        <dbReference type="ARBA" id="ARBA00022475"/>
    </source>
</evidence>
<dbReference type="Pfam" id="PF02518">
    <property type="entry name" value="HATPase_c"/>
    <property type="match status" value="1"/>
</dbReference>
<dbReference type="GO" id="GO:0016301">
    <property type="term" value="F:kinase activity"/>
    <property type="evidence" value="ECO:0007669"/>
    <property type="project" value="UniProtKB-KW"/>
</dbReference>
<feature type="domain" description="HAMP" evidence="15">
    <location>
        <begin position="187"/>
        <end position="239"/>
    </location>
</feature>
<dbReference type="SMART" id="SM00091">
    <property type="entry name" value="PAS"/>
    <property type="match status" value="1"/>
</dbReference>
<dbReference type="PROSITE" id="PS50109">
    <property type="entry name" value="HIS_KIN"/>
    <property type="match status" value="1"/>
</dbReference>
<dbReference type="CDD" id="cd00075">
    <property type="entry name" value="HATPase"/>
    <property type="match status" value="1"/>
</dbReference>
<dbReference type="PROSITE" id="PS50885">
    <property type="entry name" value="HAMP"/>
    <property type="match status" value="1"/>
</dbReference>
<feature type="transmembrane region" description="Helical" evidence="12">
    <location>
        <begin position="167"/>
        <end position="190"/>
    </location>
</feature>
<proteinExistence type="predicted"/>
<protein>
    <recommendedName>
        <fullName evidence="3">histidine kinase</fullName>
        <ecNumber evidence="3">2.7.13.3</ecNumber>
    </recommendedName>
</protein>
<comment type="catalytic activity">
    <reaction evidence="1">
        <text>ATP + protein L-histidine = ADP + protein N-phospho-L-histidine.</text>
        <dbReference type="EC" id="2.7.13.3"/>
    </reaction>
</comment>
<dbReference type="CDD" id="cd06225">
    <property type="entry name" value="HAMP"/>
    <property type="match status" value="1"/>
</dbReference>
<dbReference type="SMART" id="SM00388">
    <property type="entry name" value="HisKA"/>
    <property type="match status" value="1"/>
</dbReference>
<keyword evidence="8 16" id="KW-0418">Kinase</keyword>
<evidence type="ECO:0000256" key="12">
    <source>
        <dbReference type="SAM" id="Phobius"/>
    </source>
</evidence>
<dbReference type="PRINTS" id="PR00344">
    <property type="entry name" value="BCTRLSENSOR"/>
</dbReference>
<evidence type="ECO:0000313" key="16">
    <source>
        <dbReference type="EMBL" id="UOF91428.1"/>
    </source>
</evidence>
<dbReference type="SUPFAM" id="SSF47384">
    <property type="entry name" value="Homodimeric domain of signal transducing histidine kinase"/>
    <property type="match status" value="1"/>
</dbReference>
<dbReference type="Gene3D" id="1.10.287.130">
    <property type="match status" value="1"/>
</dbReference>
<dbReference type="InterPro" id="IPR000014">
    <property type="entry name" value="PAS"/>
</dbReference>
<comment type="subcellular location">
    <subcellularLocation>
        <location evidence="2">Cell membrane</location>
        <topology evidence="2">Multi-pass membrane protein</topology>
    </subcellularLocation>
</comment>
<dbReference type="Proteomes" id="UP000830167">
    <property type="component" value="Chromosome"/>
</dbReference>
<name>A0ABY4CQE6_9BACL</name>
<dbReference type="InterPro" id="IPR031967">
    <property type="entry name" value="PhoR_single_Cache-like_dom"/>
</dbReference>
<evidence type="ECO:0000313" key="17">
    <source>
        <dbReference type="Proteomes" id="UP000830167"/>
    </source>
</evidence>
<dbReference type="Pfam" id="PF00672">
    <property type="entry name" value="HAMP"/>
    <property type="match status" value="1"/>
</dbReference>
<evidence type="ECO:0000259" key="13">
    <source>
        <dbReference type="PROSITE" id="PS50109"/>
    </source>
</evidence>
<evidence type="ECO:0000259" key="14">
    <source>
        <dbReference type="PROSITE" id="PS50112"/>
    </source>
</evidence>
<evidence type="ECO:0000259" key="15">
    <source>
        <dbReference type="PROSITE" id="PS50885"/>
    </source>
</evidence>
<dbReference type="SMART" id="SM00387">
    <property type="entry name" value="HATPase_c"/>
    <property type="match status" value="1"/>
</dbReference>
<keyword evidence="5" id="KW-0597">Phosphoprotein</keyword>